<evidence type="ECO:0000313" key="1">
    <source>
        <dbReference type="EMBL" id="AKX34560.1"/>
    </source>
</evidence>
<dbReference type="EMBL" id="CP012357">
    <property type="protein sequence ID" value="AKX34560.1"/>
    <property type="molecule type" value="Genomic_DNA"/>
</dbReference>
<dbReference type="KEGG" id="sll:SLITO_v1c09490"/>
<accession>A0A0K1W2K2</accession>
<protein>
    <submittedName>
        <fullName evidence="1">Uncharacterized protein</fullName>
    </submittedName>
</protein>
<dbReference type="AlphaFoldDB" id="A0A0K1W2K2"/>
<name>A0A0K1W2K2_9MOLU</name>
<keyword evidence="2" id="KW-1185">Reference proteome</keyword>
<dbReference type="STRING" id="216942.SLITO_v1c09490"/>
<dbReference type="PATRIC" id="fig|216942.3.peg.965"/>
<reference evidence="1 2" key="1">
    <citation type="journal article" date="2015" name="Genome Announc.">
        <title>Complete Genome Sequence of Spiroplasma litorale TN-1T (DSM 21781), a Bacterium Isolated from a Green-Eyed Horsefly (Tabanus nigrovittatus).</title>
        <authorList>
            <person name="Lo W.S."/>
            <person name="Lai Y.C."/>
            <person name="Lien Y.W."/>
            <person name="Wang T.H."/>
            <person name="Kuo C.H."/>
        </authorList>
    </citation>
    <scope>NUCLEOTIDE SEQUENCE [LARGE SCALE GENOMIC DNA]</scope>
    <source>
        <strain evidence="1 2">TN-1</strain>
    </source>
</reference>
<gene>
    <name evidence="1" type="ORF">SLITO_v1c09490</name>
</gene>
<organism evidence="1 2">
    <name type="scientific">Spiroplasma litorale</name>
    <dbReference type="NCBI Taxonomy" id="216942"/>
    <lineage>
        <taxon>Bacteria</taxon>
        <taxon>Bacillati</taxon>
        <taxon>Mycoplasmatota</taxon>
        <taxon>Mollicutes</taxon>
        <taxon>Entomoplasmatales</taxon>
        <taxon>Spiroplasmataceae</taxon>
        <taxon>Spiroplasma</taxon>
    </lineage>
</organism>
<sequence length="359" mass="42410">MSMTAEEILLNCEKHFSFIANEIDALILYIKKLLENCKNIDNSNFYEEKIKKLIEKLIEEKESFRKNTIDRKMDKDTHVAIETYNEIQKYAERKRETLAELKFEAFALKSDIVKKEQEMILQSLNISGSENLESLEKELINSYNDDLSKVRIKNIFENKKELLINKNKNEIVLLIKQELTKQDDLNTFLKKEIISNAIELYKNDSETINLIKEEINNNLNDNSSYDKIKDTLKNFLKKAEAETIRRDNINKIIKAITEIGYTVNENNIRKIKEKNIVIIHAVKEDGKSADFAIKFDGSIIYNWEGFENHDHDEDANLFLEKLRSFDLLHSKEFKKVYREPKFIEERKNKLKTNVLKKEK</sequence>
<proteinExistence type="predicted"/>
<dbReference type="Proteomes" id="UP000067476">
    <property type="component" value="Chromosome"/>
</dbReference>
<evidence type="ECO:0000313" key="2">
    <source>
        <dbReference type="Proteomes" id="UP000067476"/>
    </source>
</evidence>